<keyword evidence="1" id="KW-0732">Signal</keyword>
<dbReference type="EMBL" id="FOSR01000004">
    <property type="protein sequence ID" value="SFK57011.1"/>
    <property type="molecule type" value="Genomic_DNA"/>
</dbReference>
<sequence length="251" mass="27238">MMKPTFRHGLVALAVCAALGLAACSQQGGNASAPASGAQAQAQARQADAARQLATYRELLKIKNDQMAASLGQDIVSRFPDSAAAKEVQQTLPDIEKRWKAESESRRLKGLWLYQLGPMEGGTQSTAAIYSSEPGGNDAVRLVLRRHSDWGQSVFLFGSGHGFVCKGNCLIPATFDGKPRKLRAYRPNGGEPALFIRDDQAFIDAMAKTKKITMDVTLTDGDKHETLTYEVAGFEPAKWQKVTMHKGGKKK</sequence>
<evidence type="ECO:0008006" key="4">
    <source>
        <dbReference type="Google" id="ProtNLM"/>
    </source>
</evidence>
<feature type="chain" id="PRO_5011641643" description="DUF4893 domain-containing protein" evidence="1">
    <location>
        <begin position="23"/>
        <end position="251"/>
    </location>
</feature>
<gene>
    <name evidence="2" type="ORF">SAMN05192579_10420</name>
</gene>
<reference evidence="3" key="1">
    <citation type="submission" date="2016-10" db="EMBL/GenBank/DDBJ databases">
        <authorList>
            <person name="Varghese N."/>
            <person name="Submissions S."/>
        </authorList>
    </citation>
    <scope>NUCLEOTIDE SEQUENCE [LARGE SCALE GENOMIC DNA]</scope>
    <source>
        <strain evidence="3">MO64</strain>
    </source>
</reference>
<dbReference type="RefSeq" id="WP_092702381.1">
    <property type="nucleotide sequence ID" value="NZ_FOSR01000004.1"/>
</dbReference>
<accession>A0A1I4AM57</accession>
<keyword evidence="3" id="KW-1185">Reference proteome</keyword>
<dbReference type="AlphaFoldDB" id="A0A1I4AM57"/>
<evidence type="ECO:0000256" key="1">
    <source>
        <dbReference type="SAM" id="SignalP"/>
    </source>
</evidence>
<evidence type="ECO:0000313" key="2">
    <source>
        <dbReference type="EMBL" id="SFK57011.1"/>
    </source>
</evidence>
<dbReference type="Proteomes" id="UP000198725">
    <property type="component" value="Unassembled WGS sequence"/>
</dbReference>
<protein>
    <recommendedName>
        <fullName evidence="4">DUF4893 domain-containing protein</fullName>
    </recommendedName>
</protein>
<dbReference type="PROSITE" id="PS51257">
    <property type="entry name" value="PROKAR_LIPOPROTEIN"/>
    <property type="match status" value="1"/>
</dbReference>
<name>A0A1I4AM57_9GAMM</name>
<evidence type="ECO:0000313" key="3">
    <source>
        <dbReference type="Proteomes" id="UP000198725"/>
    </source>
</evidence>
<proteinExistence type="predicted"/>
<organism evidence="2 3">
    <name type="scientific">Rhodanobacter glycinis</name>
    <dbReference type="NCBI Taxonomy" id="582702"/>
    <lineage>
        <taxon>Bacteria</taxon>
        <taxon>Pseudomonadati</taxon>
        <taxon>Pseudomonadota</taxon>
        <taxon>Gammaproteobacteria</taxon>
        <taxon>Lysobacterales</taxon>
        <taxon>Rhodanobacteraceae</taxon>
        <taxon>Rhodanobacter</taxon>
    </lineage>
</organism>
<feature type="signal peptide" evidence="1">
    <location>
        <begin position="1"/>
        <end position="22"/>
    </location>
</feature>